<evidence type="ECO:0000313" key="2">
    <source>
        <dbReference type="Proteomes" id="UP000518316"/>
    </source>
</evidence>
<dbReference type="EMBL" id="JACIVC010000052">
    <property type="protein sequence ID" value="MBB1069374.1"/>
    <property type="molecule type" value="Genomic_DNA"/>
</dbReference>
<sequence length="123" mass="14332">MSAYPIITSTDNNGRFYARFPKIELASVEDGMSTEALIEKAKMKIAELVRIGKTDDFPDRARYPKGFEKYKNDTVIWIWVDEDEEKKVRKNITIPRSLDRLVKATQLNLSAFVTDKLKERFRV</sequence>
<name>A0A7W3Y847_9LACO</name>
<dbReference type="RefSeq" id="WP_182597995.1">
    <property type="nucleotide sequence ID" value="NZ_JACIVC010000052.1"/>
</dbReference>
<dbReference type="Proteomes" id="UP000518316">
    <property type="component" value="Unassembled WGS sequence"/>
</dbReference>
<accession>A0A7W3Y847</accession>
<organism evidence="1 2">
    <name type="scientific">Limosilactobacillus albertensis</name>
    <dbReference type="NCBI Taxonomy" id="2759752"/>
    <lineage>
        <taxon>Bacteria</taxon>
        <taxon>Bacillati</taxon>
        <taxon>Bacillota</taxon>
        <taxon>Bacilli</taxon>
        <taxon>Lactobacillales</taxon>
        <taxon>Lactobacillaceae</taxon>
        <taxon>Limosilactobacillus</taxon>
    </lineage>
</organism>
<gene>
    <name evidence="1" type="ORF">H5S40_04285</name>
</gene>
<reference evidence="1 2" key="1">
    <citation type="submission" date="2020-07" db="EMBL/GenBank/DDBJ databases">
        <title>Description of Limosilactobacillus balticus sp. nov., Limosilactobacillus agrestis sp. nov., Limosilactobacillus albertensis sp. nov., Limosilactobacillus rudii sp. nov., Limosilactobacillus fastidiosus sp. nov., five novel Limosilactobacillus species isolated from the vertebrate gastrointestinal tract, and proposal of 6 subspecies of Limosilactobacillus reuteri adapted to the gastrointestinal tract of specific vertebrate hosts.</title>
        <authorList>
            <person name="Li F."/>
            <person name="Cheng C."/>
            <person name="Zheng J."/>
            <person name="Quevedo R.M."/>
            <person name="Li J."/>
            <person name="Roos S."/>
            <person name="Gaenzle M.G."/>
            <person name="Walter J."/>
        </authorList>
    </citation>
    <scope>NUCLEOTIDE SEQUENCE [LARGE SCALE GENOMIC DNA]</scope>
    <source>
        <strain evidence="1 2">RRLNB_1_1</strain>
    </source>
</reference>
<evidence type="ECO:0000313" key="1">
    <source>
        <dbReference type="EMBL" id="MBB1069374.1"/>
    </source>
</evidence>
<evidence type="ECO:0008006" key="3">
    <source>
        <dbReference type="Google" id="ProtNLM"/>
    </source>
</evidence>
<protein>
    <recommendedName>
        <fullName evidence="3">HicB-like antitoxin of toxin-antitoxin system domain-containing protein</fullName>
    </recommendedName>
</protein>
<dbReference type="AlphaFoldDB" id="A0A7W3Y847"/>
<proteinExistence type="predicted"/>
<comment type="caution">
    <text evidence="1">The sequence shown here is derived from an EMBL/GenBank/DDBJ whole genome shotgun (WGS) entry which is preliminary data.</text>
</comment>
<keyword evidence="2" id="KW-1185">Reference proteome</keyword>